<evidence type="ECO:0000256" key="3">
    <source>
        <dbReference type="ARBA" id="ARBA00022692"/>
    </source>
</evidence>
<dbReference type="GO" id="GO:0016020">
    <property type="term" value="C:membrane"/>
    <property type="evidence" value="ECO:0007669"/>
    <property type="project" value="UniProtKB-SubCell"/>
</dbReference>
<evidence type="ECO:0008006" key="9">
    <source>
        <dbReference type="Google" id="ProtNLM"/>
    </source>
</evidence>
<proteinExistence type="inferred from homology"/>
<feature type="transmembrane region" description="Helical" evidence="6">
    <location>
        <begin position="77"/>
        <end position="97"/>
    </location>
</feature>
<evidence type="ECO:0000313" key="7">
    <source>
        <dbReference type="EMBL" id="VFV33008.1"/>
    </source>
</evidence>
<comment type="subcellular location">
    <subcellularLocation>
        <location evidence="1">Membrane</location>
        <topology evidence="1">Multi-pass membrane protein</topology>
    </subcellularLocation>
</comment>
<dbReference type="EMBL" id="CAAGRJ010017707">
    <property type="protein sequence ID" value="VFV33008.1"/>
    <property type="molecule type" value="Genomic_DNA"/>
</dbReference>
<feature type="transmembrane region" description="Helical" evidence="6">
    <location>
        <begin position="109"/>
        <end position="130"/>
    </location>
</feature>
<keyword evidence="4 6" id="KW-1133">Transmembrane helix</keyword>
<evidence type="ECO:0000256" key="1">
    <source>
        <dbReference type="ARBA" id="ARBA00004141"/>
    </source>
</evidence>
<gene>
    <name evidence="7" type="ORF">LYPA_23C001061</name>
</gene>
<keyword evidence="5 6" id="KW-0472">Membrane</keyword>
<organism evidence="7 8">
    <name type="scientific">Lynx pardinus</name>
    <name type="common">Iberian lynx</name>
    <name type="synonym">Felis pardina</name>
    <dbReference type="NCBI Taxonomy" id="191816"/>
    <lineage>
        <taxon>Eukaryota</taxon>
        <taxon>Metazoa</taxon>
        <taxon>Chordata</taxon>
        <taxon>Craniata</taxon>
        <taxon>Vertebrata</taxon>
        <taxon>Euteleostomi</taxon>
        <taxon>Mammalia</taxon>
        <taxon>Eutheria</taxon>
        <taxon>Laurasiatheria</taxon>
        <taxon>Carnivora</taxon>
        <taxon>Feliformia</taxon>
        <taxon>Felidae</taxon>
        <taxon>Felinae</taxon>
        <taxon>Lynx</taxon>
    </lineage>
</organism>
<accession>A0A485NLI1</accession>
<name>A0A485NLI1_LYNPA</name>
<dbReference type="InterPro" id="IPR030417">
    <property type="entry name" value="MS4A"/>
</dbReference>
<protein>
    <recommendedName>
        <fullName evidence="9">Membrane-spanning 4-domains</fullName>
    </recommendedName>
</protein>
<keyword evidence="3 6" id="KW-0812">Transmembrane</keyword>
<evidence type="ECO:0000256" key="4">
    <source>
        <dbReference type="ARBA" id="ARBA00022989"/>
    </source>
</evidence>
<feature type="transmembrane region" description="Helical" evidence="6">
    <location>
        <begin position="37"/>
        <end position="57"/>
    </location>
</feature>
<comment type="similarity">
    <text evidence="2">Belongs to the MS4A family.</text>
</comment>
<dbReference type="PANTHER" id="PTHR23320:SF128">
    <property type="entry name" value="MEMBRANE-SPANNING 4-DOMAINS SUBFAMILY A MEMBER 4A"/>
    <property type="match status" value="1"/>
</dbReference>
<dbReference type="Proteomes" id="UP000386466">
    <property type="component" value="Unassembled WGS sequence"/>
</dbReference>
<reference evidence="7 8" key="1">
    <citation type="submission" date="2019-01" db="EMBL/GenBank/DDBJ databases">
        <authorList>
            <person name="Alioto T."/>
            <person name="Alioto T."/>
        </authorList>
    </citation>
    <scope>NUCLEOTIDE SEQUENCE [LARGE SCALE GENOMIC DNA]</scope>
</reference>
<evidence type="ECO:0000313" key="8">
    <source>
        <dbReference type="Proteomes" id="UP000386466"/>
    </source>
</evidence>
<evidence type="ECO:0000256" key="6">
    <source>
        <dbReference type="SAM" id="Phobius"/>
    </source>
</evidence>
<dbReference type="PANTHER" id="PTHR23320">
    <property type="entry name" value="MEMBRANE-SPANNING 4-DOMAINS SUBFAMILY A MS4A -RELATED"/>
    <property type="match status" value="1"/>
</dbReference>
<evidence type="ECO:0000256" key="2">
    <source>
        <dbReference type="ARBA" id="ARBA00009565"/>
    </source>
</evidence>
<feature type="transmembrane region" description="Helical" evidence="6">
    <location>
        <begin position="142"/>
        <end position="168"/>
    </location>
</feature>
<dbReference type="AlphaFoldDB" id="A0A485NLI1"/>
<sequence>MDLQRRDPAIYLGQSGPMPLPQEAQSNLQNFLKGEPVILGVSQIMIGLMNICLWIMVKVFLSFHKLHLFLENTVYTFIFLLGPIFLIISGTMSIASGKKTTKKMICSSLGTNTLAAILAGVSLIILAIRTEVSSHYLSETVLARYFLIGIMIMKLILIILGLIVSVLLSAFGCSAVCCDVTSVVVDLSSNDCGVAVASLYHYYDDVAFQHA</sequence>
<evidence type="ECO:0000256" key="5">
    <source>
        <dbReference type="ARBA" id="ARBA00023136"/>
    </source>
</evidence>
<keyword evidence="8" id="KW-1185">Reference proteome</keyword>
<dbReference type="InterPro" id="IPR007237">
    <property type="entry name" value="CD20-like"/>
</dbReference>
<dbReference type="Pfam" id="PF04103">
    <property type="entry name" value="CD20"/>
    <property type="match status" value="1"/>
</dbReference>